<evidence type="ECO:0000259" key="1">
    <source>
        <dbReference type="Pfam" id="PF06568"/>
    </source>
</evidence>
<evidence type="ECO:0000313" key="3">
    <source>
        <dbReference type="Proteomes" id="UP000094025"/>
    </source>
</evidence>
<protein>
    <recommendedName>
        <fullName evidence="1">YjiS-like domain-containing protein</fullName>
    </recommendedName>
</protein>
<evidence type="ECO:0000313" key="2">
    <source>
        <dbReference type="EMBL" id="OAP42584.1"/>
    </source>
</evidence>
<proteinExistence type="predicted"/>
<comment type="caution">
    <text evidence="2">The sequence shown here is derived from an EMBL/GenBank/DDBJ whole genome shotgun (WGS) entry which is preliminary data.</text>
</comment>
<sequence>MDAIETIRPSLLRNVTGDESRFAYEFQCAEGNPILRLWHLYCALAAKRRSRLALQEMSMHLLKDIGLTEVEAQREASVPFWR</sequence>
<feature type="domain" description="YjiS-like" evidence="1">
    <location>
        <begin position="37"/>
        <end position="71"/>
    </location>
</feature>
<dbReference type="InterPro" id="IPR009506">
    <property type="entry name" value="YjiS-like"/>
</dbReference>
<name>A0A178Y5G7_9HYPH</name>
<dbReference type="Proteomes" id="UP000094025">
    <property type="component" value="Unassembled WGS sequence"/>
</dbReference>
<reference evidence="2 3" key="1">
    <citation type="journal article" date="2016" name="Int. J. Syst. Evol. Microbiol.">
        <title>Ensifer glycinis sp. nov., an novel rhizobial species associated with Glycine spp.</title>
        <authorList>
            <person name="Yan H."/>
            <person name="Yan J."/>
            <person name="Sui X.H."/>
            <person name="Wang E.T."/>
            <person name="Chen W.X."/>
            <person name="Zhang X.X."/>
            <person name="Chen W.F."/>
        </authorList>
    </citation>
    <scope>NUCLEOTIDE SEQUENCE [LARGE SCALE GENOMIC DNA]</scope>
    <source>
        <strain evidence="2 3">CCBAU 23380</strain>
    </source>
</reference>
<keyword evidence="3" id="KW-1185">Reference proteome</keyword>
<accession>A0A178Y5G7</accession>
<gene>
    <name evidence="2" type="ORF">AU381_15495</name>
</gene>
<dbReference type="EMBL" id="LPUX01000050">
    <property type="protein sequence ID" value="OAP42584.1"/>
    <property type="molecule type" value="Genomic_DNA"/>
</dbReference>
<dbReference type="RefSeq" id="WP_064240424.1">
    <property type="nucleotide sequence ID" value="NZ_LPUX01000050.1"/>
</dbReference>
<dbReference type="AlphaFoldDB" id="A0A178Y5G7"/>
<dbReference type="Pfam" id="PF06568">
    <property type="entry name" value="YjiS-like"/>
    <property type="match status" value="1"/>
</dbReference>
<organism evidence="2 3">
    <name type="scientific">Sinorhizobium glycinis</name>
    <dbReference type="NCBI Taxonomy" id="1472378"/>
    <lineage>
        <taxon>Bacteria</taxon>
        <taxon>Pseudomonadati</taxon>
        <taxon>Pseudomonadota</taxon>
        <taxon>Alphaproteobacteria</taxon>
        <taxon>Hyphomicrobiales</taxon>
        <taxon>Rhizobiaceae</taxon>
        <taxon>Sinorhizobium/Ensifer group</taxon>
        <taxon>Sinorhizobium</taxon>
    </lineage>
</organism>